<feature type="transmembrane region" description="Helical" evidence="7">
    <location>
        <begin position="55"/>
        <end position="74"/>
    </location>
</feature>
<feature type="binding site" evidence="7">
    <location>
        <position position="144"/>
    </location>
    <ligand>
        <name>a 1,2-diacyl-sn-glycero-3-phospho-(1'-sn-glycerol)</name>
        <dbReference type="ChEBI" id="CHEBI:64716"/>
    </ligand>
</feature>
<dbReference type="GO" id="GO:0008961">
    <property type="term" value="F:phosphatidylglycerol-prolipoprotein diacylglyceryl transferase activity"/>
    <property type="evidence" value="ECO:0007669"/>
    <property type="project" value="UniProtKB-UniRule"/>
</dbReference>
<feature type="transmembrane region" description="Helical" evidence="7">
    <location>
        <begin position="195"/>
        <end position="212"/>
    </location>
</feature>
<dbReference type="UniPathway" id="UPA00664"/>
<dbReference type="Pfam" id="PF01790">
    <property type="entry name" value="LGT"/>
    <property type="match status" value="1"/>
</dbReference>
<keyword evidence="4 7" id="KW-0812">Transmembrane</keyword>
<evidence type="ECO:0000313" key="9">
    <source>
        <dbReference type="EMBL" id="QGU07745.1"/>
    </source>
</evidence>
<dbReference type="GO" id="GO:0005886">
    <property type="term" value="C:plasma membrane"/>
    <property type="evidence" value="ECO:0007669"/>
    <property type="project" value="UniProtKB-SubCell"/>
</dbReference>
<dbReference type="KEGG" id="cok:COCCU_09105"/>
<keyword evidence="2 7" id="KW-1003">Cell membrane</keyword>
<dbReference type="GO" id="GO:0042158">
    <property type="term" value="P:lipoprotein biosynthetic process"/>
    <property type="evidence" value="ECO:0007669"/>
    <property type="project" value="UniProtKB-UniRule"/>
</dbReference>
<comment type="subcellular location">
    <subcellularLocation>
        <location evidence="7">Cell membrane</location>
        <topology evidence="7">Multi-pass membrane protein</topology>
    </subcellularLocation>
</comment>
<keyword evidence="5 7" id="KW-1133">Transmembrane helix</keyword>
<dbReference type="RefSeq" id="WP_156231199.1">
    <property type="nucleotide sequence ID" value="NZ_CP046455.1"/>
</dbReference>
<gene>
    <name evidence="7 9" type="primary">lgt</name>
    <name evidence="9" type="ORF">COCCU_09105</name>
</gene>
<evidence type="ECO:0000256" key="4">
    <source>
        <dbReference type="ARBA" id="ARBA00022692"/>
    </source>
</evidence>
<comment type="similarity">
    <text evidence="1 7">Belongs to the Lgt family.</text>
</comment>
<comment type="pathway">
    <text evidence="7">Protein modification; lipoprotein biosynthesis (diacylglyceryl transfer).</text>
</comment>
<keyword evidence="9" id="KW-0449">Lipoprotein</keyword>
<evidence type="ECO:0000256" key="3">
    <source>
        <dbReference type="ARBA" id="ARBA00022679"/>
    </source>
</evidence>
<name>A0A6B8W8Z5_9CORY</name>
<dbReference type="HAMAP" id="MF_01147">
    <property type="entry name" value="Lgt"/>
    <property type="match status" value="1"/>
</dbReference>
<dbReference type="AlphaFoldDB" id="A0A6B8W8Z5"/>
<evidence type="ECO:0000256" key="2">
    <source>
        <dbReference type="ARBA" id="ARBA00022475"/>
    </source>
</evidence>
<evidence type="ECO:0000256" key="8">
    <source>
        <dbReference type="SAM" id="MobiDB-lite"/>
    </source>
</evidence>
<evidence type="ECO:0000313" key="10">
    <source>
        <dbReference type="Proteomes" id="UP000424462"/>
    </source>
</evidence>
<evidence type="ECO:0000256" key="7">
    <source>
        <dbReference type="HAMAP-Rule" id="MF_01147"/>
    </source>
</evidence>
<protein>
    <recommendedName>
        <fullName evidence="7">Phosphatidylglycerol--prolipoprotein diacylglyceryl transferase</fullName>
        <ecNumber evidence="7">2.5.1.145</ecNumber>
    </recommendedName>
</protein>
<feature type="transmembrane region" description="Helical" evidence="7">
    <location>
        <begin position="125"/>
        <end position="143"/>
    </location>
</feature>
<dbReference type="PANTHER" id="PTHR30589">
    <property type="entry name" value="PROLIPOPROTEIN DIACYLGLYCERYL TRANSFERASE"/>
    <property type="match status" value="1"/>
</dbReference>
<comment type="catalytic activity">
    <reaction evidence="7">
        <text>L-cysteinyl-[prolipoprotein] + a 1,2-diacyl-sn-glycero-3-phospho-(1'-sn-glycerol) = an S-1,2-diacyl-sn-glyceryl-L-cysteinyl-[prolipoprotein] + sn-glycerol 1-phosphate + H(+)</text>
        <dbReference type="Rhea" id="RHEA:56712"/>
        <dbReference type="Rhea" id="RHEA-COMP:14679"/>
        <dbReference type="Rhea" id="RHEA-COMP:14680"/>
        <dbReference type="ChEBI" id="CHEBI:15378"/>
        <dbReference type="ChEBI" id="CHEBI:29950"/>
        <dbReference type="ChEBI" id="CHEBI:57685"/>
        <dbReference type="ChEBI" id="CHEBI:64716"/>
        <dbReference type="ChEBI" id="CHEBI:140658"/>
        <dbReference type="EC" id="2.5.1.145"/>
    </reaction>
</comment>
<feature type="transmembrane region" description="Helical" evidence="7">
    <location>
        <begin position="94"/>
        <end position="118"/>
    </location>
</feature>
<feature type="compositionally biased region" description="Low complexity" evidence="8">
    <location>
        <begin position="293"/>
        <end position="309"/>
    </location>
</feature>
<dbReference type="PANTHER" id="PTHR30589:SF0">
    <property type="entry name" value="PHOSPHATIDYLGLYCEROL--PROLIPOPROTEIN DIACYLGLYCERYL TRANSFERASE"/>
    <property type="match status" value="1"/>
</dbReference>
<evidence type="ECO:0000256" key="5">
    <source>
        <dbReference type="ARBA" id="ARBA00022989"/>
    </source>
</evidence>
<feature type="transmembrane region" description="Helical" evidence="7">
    <location>
        <begin position="219"/>
        <end position="238"/>
    </location>
</feature>
<dbReference type="EMBL" id="CP046455">
    <property type="protein sequence ID" value="QGU07745.1"/>
    <property type="molecule type" value="Genomic_DNA"/>
</dbReference>
<feature type="transmembrane region" description="Helical" evidence="7">
    <location>
        <begin position="250"/>
        <end position="273"/>
    </location>
</feature>
<dbReference type="NCBIfam" id="TIGR00544">
    <property type="entry name" value="lgt"/>
    <property type="match status" value="1"/>
</dbReference>
<reference evidence="9 10" key="1">
    <citation type="submission" date="2019-11" db="EMBL/GenBank/DDBJ databases">
        <title>Complete genome sequence of Corynebacterium kalinowskii 1959, a novel Corynebacterium species isolated from soil of a small paddock in Vilsendorf, Germany.</title>
        <authorList>
            <person name="Schaffert L."/>
            <person name="Ruwe M."/>
            <person name="Milse J."/>
            <person name="Hanuschka K."/>
            <person name="Ortseifen V."/>
            <person name="Droste J."/>
            <person name="Brandt D."/>
            <person name="Schlueter L."/>
            <person name="Kutter Y."/>
            <person name="Vinke S."/>
            <person name="Viehoefer P."/>
            <person name="Jacob L."/>
            <person name="Luebke N.-C."/>
            <person name="Schulte-Berndt E."/>
            <person name="Hain C."/>
            <person name="Linder M."/>
            <person name="Schmidt P."/>
            <person name="Wollenschlaeger L."/>
            <person name="Luttermann T."/>
            <person name="Thieme E."/>
            <person name="Hassa J."/>
            <person name="Haak M."/>
            <person name="Wittchen M."/>
            <person name="Mentz A."/>
            <person name="Persicke M."/>
            <person name="Busche T."/>
            <person name="Ruckert C."/>
        </authorList>
    </citation>
    <scope>NUCLEOTIDE SEQUENCE [LARGE SCALE GENOMIC DNA]</scope>
    <source>
        <strain evidence="9 10">2039</strain>
    </source>
</reference>
<keyword evidence="6 7" id="KW-0472">Membrane</keyword>
<sequence>MHVDYLANIPSPAQGVWQLGPIPLRGYALSIIAGMLVALWLTHRRYVARGGDGEMVWDAAIVAIPAGIIGGRLYHVITDYDKYFCDGCNPMNALNITAGGLGIWGAVALGGLAVWALFRYKGLKLGPFADAIAPGIILAQAIGRLGNWFNQEIYGRETDVPWALEIYYRVDANGDPAPLNGRSTGEVLATVHPTFLYELLWNVLIFVLLIWLDRRFRIGHGRLFALYVAGYTLGRFWIELMRSDAATLIFGMRVNTIVSVVVFIAAVIIFLMLPKGRESEAEVRQIRPGRLKAGSAEAAASGEGSTEVSAGEKAHGAAGGRTALKKPTAAGEPGNTTPEQPGSEDSK</sequence>
<organism evidence="9 10">
    <name type="scientific">Corynebacterium occultum</name>
    <dbReference type="NCBI Taxonomy" id="2675219"/>
    <lineage>
        <taxon>Bacteria</taxon>
        <taxon>Bacillati</taxon>
        <taxon>Actinomycetota</taxon>
        <taxon>Actinomycetes</taxon>
        <taxon>Mycobacteriales</taxon>
        <taxon>Corynebacteriaceae</taxon>
        <taxon>Corynebacterium</taxon>
    </lineage>
</organism>
<comment type="function">
    <text evidence="7">Catalyzes the transfer of the diacylglyceryl group from phosphatidylglycerol to the sulfhydryl group of the N-terminal cysteine of a prolipoprotein, the first step in the formation of mature lipoproteins.</text>
</comment>
<feature type="region of interest" description="Disordered" evidence="8">
    <location>
        <begin position="292"/>
        <end position="347"/>
    </location>
</feature>
<dbReference type="Proteomes" id="UP000424462">
    <property type="component" value="Chromosome"/>
</dbReference>
<dbReference type="InterPro" id="IPR001640">
    <property type="entry name" value="Lgt"/>
</dbReference>
<keyword evidence="9" id="KW-0328">Glycosyltransferase</keyword>
<dbReference type="PROSITE" id="PS01311">
    <property type="entry name" value="LGT"/>
    <property type="match status" value="1"/>
</dbReference>
<keyword evidence="3 7" id="KW-0808">Transferase</keyword>
<feature type="transmembrane region" description="Helical" evidence="7">
    <location>
        <begin position="24"/>
        <end position="43"/>
    </location>
</feature>
<accession>A0A6B8W8Z5</accession>
<keyword evidence="10" id="KW-1185">Reference proteome</keyword>
<evidence type="ECO:0000256" key="6">
    <source>
        <dbReference type="ARBA" id="ARBA00023136"/>
    </source>
</evidence>
<dbReference type="EC" id="2.5.1.145" evidence="7"/>
<evidence type="ECO:0000256" key="1">
    <source>
        <dbReference type="ARBA" id="ARBA00007150"/>
    </source>
</evidence>
<proteinExistence type="inferred from homology"/>